<organism evidence="7 8">
    <name type="scientific">Cymbomonas tetramitiformis</name>
    <dbReference type="NCBI Taxonomy" id="36881"/>
    <lineage>
        <taxon>Eukaryota</taxon>
        <taxon>Viridiplantae</taxon>
        <taxon>Chlorophyta</taxon>
        <taxon>Pyramimonadophyceae</taxon>
        <taxon>Pyramimonadales</taxon>
        <taxon>Pyramimonadaceae</taxon>
        <taxon>Cymbomonas</taxon>
    </lineage>
</organism>
<feature type="transmembrane region" description="Helical" evidence="6">
    <location>
        <begin position="92"/>
        <end position="116"/>
    </location>
</feature>
<keyword evidence="8" id="KW-1185">Reference proteome</keyword>
<dbReference type="InterPro" id="IPR038770">
    <property type="entry name" value="Na+/solute_symporter_sf"/>
</dbReference>
<feature type="non-terminal residue" evidence="7">
    <location>
        <position position="1"/>
    </location>
</feature>
<dbReference type="PANTHER" id="PTHR10361:SF28">
    <property type="entry name" value="P3 PROTEIN-RELATED"/>
    <property type="match status" value="1"/>
</dbReference>
<dbReference type="Gene3D" id="1.20.1530.20">
    <property type="match status" value="1"/>
</dbReference>
<keyword evidence="5 6" id="KW-0472">Membrane</keyword>
<evidence type="ECO:0000256" key="6">
    <source>
        <dbReference type="SAM" id="Phobius"/>
    </source>
</evidence>
<evidence type="ECO:0000256" key="4">
    <source>
        <dbReference type="ARBA" id="ARBA00022989"/>
    </source>
</evidence>
<dbReference type="Pfam" id="PF01758">
    <property type="entry name" value="SBF"/>
    <property type="match status" value="1"/>
</dbReference>
<sequence length="191" mass="19706">ALSVVLTTISTCVAAVMTPLLTKALAGYLVPVPFGGLMASTLQVVAAPVALGVLIQQTFPKQVEKVAPFCPVVVVAAVLLICSSIIGQSASAIMSAGPILIVAILMLHTGGFMIGFGIAKMLGFEKEVCRTISIEVGMQNSALGVVLATQHFANPLTAVPCAISATAHSCIGSLFAANWRRQDNASEIQEK</sequence>
<evidence type="ECO:0000256" key="1">
    <source>
        <dbReference type="ARBA" id="ARBA00004141"/>
    </source>
</evidence>
<dbReference type="GO" id="GO:0009941">
    <property type="term" value="C:chloroplast envelope"/>
    <property type="evidence" value="ECO:0007669"/>
    <property type="project" value="UniProtKB-ARBA"/>
</dbReference>
<keyword evidence="4 6" id="KW-1133">Transmembrane helix</keyword>
<reference evidence="7 8" key="1">
    <citation type="journal article" date="2015" name="Genome Biol. Evol.">
        <title>Comparative Genomics of a Bacterivorous Green Alga Reveals Evolutionary Causalities and Consequences of Phago-Mixotrophic Mode of Nutrition.</title>
        <authorList>
            <person name="Burns J.A."/>
            <person name="Paasch A."/>
            <person name="Narechania A."/>
            <person name="Kim E."/>
        </authorList>
    </citation>
    <scope>NUCLEOTIDE SEQUENCE [LARGE SCALE GENOMIC DNA]</scope>
    <source>
        <strain evidence="7 8">PLY_AMNH</strain>
    </source>
</reference>
<feature type="transmembrane region" description="Helical" evidence="6">
    <location>
        <begin position="66"/>
        <end position="86"/>
    </location>
</feature>
<accession>A0AAE0L7E2</accession>
<protein>
    <submittedName>
        <fullName evidence="7">Uncharacterized protein</fullName>
    </submittedName>
</protein>
<evidence type="ECO:0000256" key="2">
    <source>
        <dbReference type="ARBA" id="ARBA00006528"/>
    </source>
</evidence>
<comment type="subcellular location">
    <subcellularLocation>
        <location evidence="1">Membrane</location>
        <topology evidence="1">Multi-pass membrane protein</topology>
    </subcellularLocation>
</comment>
<comment type="similarity">
    <text evidence="2">Belongs to the bile acid:sodium symporter (BASS) (TC 2.A.28) family.</text>
</comment>
<evidence type="ECO:0000256" key="5">
    <source>
        <dbReference type="ARBA" id="ARBA00023136"/>
    </source>
</evidence>
<dbReference type="GO" id="GO:0016020">
    <property type="term" value="C:membrane"/>
    <property type="evidence" value="ECO:0007669"/>
    <property type="project" value="UniProtKB-SubCell"/>
</dbReference>
<comment type="caution">
    <text evidence="7">The sequence shown here is derived from an EMBL/GenBank/DDBJ whole genome shotgun (WGS) entry which is preliminary data.</text>
</comment>
<dbReference type="InterPro" id="IPR004710">
    <property type="entry name" value="Bilac:Na_transpt"/>
</dbReference>
<evidence type="ECO:0000256" key="3">
    <source>
        <dbReference type="ARBA" id="ARBA00022692"/>
    </source>
</evidence>
<dbReference type="Proteomes" id="UP001190700">
    <property type="component" value="Unassembled WGS sequence"/>
</dbReference>
<dbReference type="EMBL" id="LGRX02007715">
    <property type="protein sequence ID" value="KAK3274460.1"/>
    <property type="molecule type" value="Genomic_DNA"/>
</dbReference>
<feature type="transmembrane region" description="Helical" evidence="6">
    <location>
        <begin position="30"/>
        <end position="54"/>
    </location>
</feature>
<dbReference type="InterPro" id="IPR002657">
    <property type="entry name" value="BilAc:Na_symport/Acr3"/>
</dbReference>
<keyword evidence="3 6" id="KW-0812">Transmembrane</keyword>
<gene>
    <name evidence="7" type="ORF">CYMTET_17353</name>
</gene>
<evidence type="ECO:0000313" key="8">
    <source>
        <dbReference type="Proteomes" id="UP001190700"/>
    </source>
</evidence>
<evidence type="ECO:0000313" key="7">
    <source>
        <dbReference type="EMBL" id="KAK3274460.1"/>
    </source>
</evidence>
<dbReference type="PANTHER" id="PTHR10361">
    <property type="entry name" value="SODIUM-BILE ACID COTRANSPORTER"/>
    <property type="match status" value="1"/>
</dbReference>
<dbReference type="AlphaFoldDB" id="A0AAE0L7E2"/>
<name>A0AAE0L7E2_9CHLO</name>
<proteinExistence type="inferred from homology"/>